<feature type="transmembrane region" description="Helical" evidence="7">
    <location>
        <begin position="71"/>
        <end position="90"/>
    </location>
</feature>
<comment type="caution">
    <text evidence="9">The sequence shown here is derived from an EMBL/GenBank/DDBJ whole genome shotgun (WGS) entry which is preliminary data.</text>
</comment>
<dbReference type="Proteomes" id="UP000380867">
    <property type="component" value="Unassembled WGS sequence"/>
</dbReference>
<evidence type="ECO:0000256" key="1">
    <source>
        <dbReference type="ARBA" id="ARBA00004141"/>
    </source>
</evidence>
<feature type="transmembrane region" description="Helical" evidence="7">
    <location>
        <begin position="111"/>
        <end position="130"/>
    </location>
</feature>
<dbReference type="NCBIfam" id="TIGR03025">
    <property type="entry name" value="EPS_sugtrans"/>
    <property type="match status" value="1"/>
</dbReference>
<dbReference type="InterPro" id="IPR017475">
    <property type="entry name" value="EPS_sugar_tfrase"/>
</dbReference>
<sequence length="496" mass="54485">MSLRVDPPALRGPGGTGVDVEASVDHRGTDWERRYGRILVVSDLVVLAWVFATAHTVWAANLPDDQGLRPFSFGPVAASFVILLMWHAVLTLAGTRDLRVFGGGPEEYKRVLNSTLVVFAVIAFVGYMIGAQVPRTYVAVLLPFGLLLLSLSRWSWRQWLLVRRQHGQMIHDAVVVGSSEAVDHLAAVILRNAVFGYRLTAACVTSADPPDHIAGIPVLGGVDSLAAKVMGANVDAVIITSSDATHPEMVRRLGWDLEGYDIEIIVAPSLANIAGPRVHIRPVAGLPLLHVEQPSYRGAQRWAKDLVDRVGGLLLLLLFSPVMLALAIAIKVSSSGGVFFVQERVGRDGKTFGMIKFRSMVEGADEMLGDLQPDTSNVVMFKMRDDPRVTRVGRFIRRYSLDELPQLFNVLKGDMSLVGPRPPLVSEVSGYAAEARRRLLVRPGMTGPWQISGRSDLDWEETMRLDLYYVENWSLVGDMLILWKTFRAVVSSAGAY</sequence>
<evidence type="ECO:0000256" key="2">
    <source>
        <dbReference type="ARBA" id="ARBA00006464"/>
    </source>
</evidence>
<dbReference type="InterPro" id="IPR003362">
    <property type="entry name" value="Bact_transf"/>
</dbReference>
<comment type="subcellular location">
    <subcellularLocation>
        <location evidence="1">Membrane</location>
        <topology evidence="1">Multi-pass membrane protein</topology>
    </subcellularLocation>
</comment>
<evidence type="ECO:0000313" key="9">
    <source>
        <dbReference type="EMBL" id="KAA1395177.1"/>
    </source>
</evidence>
<dbReference type="OrthoDB" id="9808602at2"/>
<feature type="transmembrane region" description="Helical" evidence="7">
    <location>
        <begin position="136"/>
        <end position="156"/>
    </location>
</feature>
<dbReference type="GO" id="GO:0016780">
    <property type="term" value="F:phosphotransferase activity, for other substituted phosphate groups"/>
    <property type="evidence" value="ECO:0007669"/>
    <property type="project" value="TreeGrafter"/>
</dbReference>
<evidence type="ECO:0000313" key="10">
    <source>
        <dbReference type="Proteomes" id="UP000380867"/>
    </source>
</evidence>
<keyword evidence="6 7" id="KW-0472">Membrane</keyword>
<dbReference type="Pfam" id="PF13727">
    <property type="entry name" value="CoA_binding_3"/>
    <property type="match status" value="1"/>
</dbReference>
<feature type="domain" description="Bacterial sugar transferase" evidence="8">
    <location>
        <begin position="304"/>
        <end position="490"/>
    </location>
</feature>
<evidence type="ECO:0000259" key="8">
    <source>
        <dbReference type="Pfam" id="PF02397"/>
    </source>
</evidence>
<comment type="similarity">
    <text evidence="2">Belongs to the bacterial sugar transferase family.</text>
</comment>
<gene>
    <name evidence="9" type="ORF">ESP70_013460</name>
</gene>
<dbReference type="AlphaFoldDB" id="A0A5M4FA73"/>
<dbReference type="Pfam" id="PF02397">
    <property type="entry name" value="Bac_transf"/>
    <property type="match status" value="1"/>
</dbReference>
<keyword evidence="3 9" id="KW-0808">Transferase</keyword>
<accession>A0A5M4FA73</accession>
<feature type="transmembrane region" description="Helical" evidence="7">
    <location>
        <begin position="310"/>
        <end position="330"/>
    </location>
</feature>
<name>A0A5M4FA73_9ACTN</name>
<organism evidence="9 10">
    <name type="scientific">Aeromicrobium ginsengisoli</name>
    <dbReference type="NCBI Taxonomy" id="363867"/>
    <lineage>
        <taxon>Bacteria</taxon>
        <taxon>Bacillati</taxon>
        <taxon>Actinomycetota</taxon>
        <taxon>Actinomycetes</taxon>
        <taxon>Propionibacteriales</taxon>
        <taxon>Nocardioidaceae</taxon>
        <taxon>Aeromicrobium</taxon>
    </lineage>
</organism>
<dbReference type="Gene3D" id="3.40.50.720">
    <property type="entry name" value="NAD(P)-binding Rossmann-like Domain"/>
    <property type="match status" value="1"/>
</dbReference>
<keyword evidence="4 7" id="KW-0812">Transmembrane</keyword>
<evidence type="ECO:0000256" key="6">
    <source>
        <dbReference type="ARBA" id="ARBA00023136"/>
    </source>
</evidence>
<evidence type="ECO:0000256" key="3">
    <source>
        <dbReference type="ARBA" id="ARBA00022679"/>
    </source>
</evidence>
<protein>
    <submittedName>
        <fullName evidence="9">Sugar transferase</fullName>
    </submittedName>
</protein>
<dbReference type="PANTHER" id="PTHR30576:SF10">
    <property type="entry name" value="SLL5057 PROTEIN"/>
    <property type="match status" value="1"/>
</dbReference>
<dbReference type="GO" id="GO:0016020">
    <property type="term" value="C:membrane"/>
    <property type="evidence" value="ECO:0007669"/>
    <property type="project" value="UniProtKB-SubCell"/>
</dbReference>
<keyword evidence="10" id="KW-1185">Reference proteome</keyword>
<reference evidence="9" key="1">
    <citation type="submission" date="2019-09" db="EMBL/GenBank/DDBJ databases">
        <authorList>
            <person name="Li J."/>
        </authorList>
    </citation>
    <scope>NUCLEOTIDE SEQUENCE [LARGE SCALE GENOMIC DNA]</scope>
    <source>
        <strain evidence="9">JCM 14732</strain>
    </source>
</reference>
<dbReference type="PANTHER" id="PTHR30576">
    <property type="entry name" value="COLANIC BIOSYNTHESIS UDP-GLUCOSE LIPID CARRIER TRANSFERASE"/>
    <property type="match status" value="1"/>
</dbReference>
<dbReference type="EMBL" id="SDPQ02000003">
    <property type="protein sequence ID" value="KAA1395177.1"/>
    <property type="molecule type" value="Genomic_DNA"/>
</dbReference>
<feature type="transmembrane region" description="Helical" evidence="7">
    <location>
        <begin position="38"/>
        <end position="59"/>
    </location>
</feature>
<evidence type="ECO:0000256" key="7">
    <source>
        <dbReference type="SAM" id="Phobius"/>
    </source>
</evidence>
<evidence type="ECO:0000256" key="4">
    <source>
        <dbReference type="ARBA" id="ARBA00022692"/>
    </source>
</evidence>
<evidence type="ECO:0000256" key="5">
    <source>
        <dbReference type="ARBA" id="ARBA00022989"/>
    </source>
</evidence>
<proteinExistence type="inferred from homology"/>
<keyword evidence="5 7" id="KW-1133">Transmembrane helix</keyword>